<gene>
    <name evidence="4" type="ORF">U7230_05105</name>
</gene>
<feature type="domain" description="NFACT RNA-binding" evidence="3">
    <location>
        <begin position="421"/>
        <end position="511"/>
    </location>
</feature>
<evidence type="ECO:0000313" key="5">
    <source>
        <dbReference type="Proteomes" id="UP001332192"/>
    </source>
</evidence>
<protein>
    <submittedName>
        <fullName evidence="4">NFACT RNA binding domain-containing protein</fullName>
    </submittedName>
</protein>
<dbReference type="PANTHER" id="PTHR15239:SF6">
    <property type="entry name" value="RIBOSOME QUALITY CONTROL COMPLEX SUBUNIT NEMF"/>
    <property type="match status" value="1"/>
</dbReference>
<feature type="coiled-coil region" evidence="1">
    <location>
        <begin position="241"/>
        <end position="268"/>
    </location>
</feature>
<dbReference type="InterPro" id="IPR008532">
    <property type="entry name" value="NFACT_RNA-bd"/>
</dbReference>
<dbReference type="RefSeq" id="WP_324717663.1">
    <property type="nucleotide sequence ID" value="NZ_CP141615.1"/>
</dbReference>
<name>A0ABZ1C0N2_9FIRM</name>
<evidence type="ECO:0000256" key="1">
    <source>
        <dbReference type="SAM" id="Coils"/>
    </source>
</evidence>
<keyword evidence="5" id="KW-1185">Reference proteome</keyword>
<keyword evidence="1" id="KW-0175">Coiled coil</keyword>
<dbReference type="PANTHER" id="PTHR15239">
    <property type="entry name" value="NUCLEAR EXPORT MEDIATOR FACTOR NEMF"/>
    <property type="match status" value="1"/>
</dbReference>
<reference evidence="4 5" key="1">
    <citation type="journal article" date="2024" name="Front. Microbiol.">
        <title>Novel thermophilic genera Geochorda gen. nov. and Carboxydochorda gen. nov. from the deep terrestrial subsurface reveal the ecophysiological diversity in the class Limnochordia.</title>
        <authorList>
            <person name="Karnachuk O.V."/>
            <person name="Lukina A.P."/>
            <person name="Avakyan M.R."/>
            <person name="Kadnikov V.V."/>
            <person name="Begmatov S."/>
            <person name="Beletsky A.V."/>
            <person name="Vlasova K.G."/>
            <person name="Novikov A.A."/>
            <person name="Shcherbakova V.A."/>
            <person name="Mardanov A.V."/>
            <person name="Ravin N.V."/>
        </authorList>
    </citation>
    <scope>NUCLEOTIDE SEQUENCE [LARGE SCALE GENOMIC DNA]</scope>
    <source>
        <strain evidence="4 5">L945</strain>
    </source>
</reference>
<organism evidence="4 5">
    <name type="scientific">Carboxydichorda subterranea</name>
    <dbReference type="NCBI Taxonomy" id="3109565"/>
    <lineage>
        <taxon>Bacteria</taxon>
        <taxon>Bacillati</taxon>
        <taxon>Bacillota</taxon>
        <taxon>Limnochordia</taxon>
        <taxon>Limnochordales</taxon>
        <taxon>Geochordaceae</taxon>
        <taxon>Carboxydichorda</taxon>
    </lineage>
</organism>
<dbReference type="InterPro" id="IPR051608">
    <property type="entry name" value="RQC_Subunit_NEMF"/>
</dbReference>
<dbReference type="Proteomes" id="UP001332192">
    <property type="component" value="Chromosome"/>
</dbReference>
<dbReference type="Pfam" id="PF05670">
    <property type="entry name" value="NFACT-R_1"/>
    <property type="match status" value="1"/>
</dbReference>
<accession>A0ABZ1C0N2</accession>
<evidence type="ECO:0000256" key="2">
    <source>
        <dbReference type="SAM" id="MobiDB-lite"/>
    </source>
</evidence>
<sequence length="547" mass="58165">MAHPAQDPASGKIRVTPAAVAAWSLEIGERLAGAWVQRVYQATSGYLLLVLYAPRAGERLLVVDVSPSHPVVGLLDGKPPQPNPAQPPAFCMLVRKYLGGSRLRSAGSLPGERVLLLRFARGPGPVDRPPGERPDVTAGASPEGGEGMPADLTLAVELTGRTGNVVLIAGGRTLGWLRAPGPARGLALHQPYVAPPSRPASPQGAAAAPATACVPSLEEAGRIWAQAVRQGALEASRTSLLRDLGEQRQRLQRRIDKQSQDLERARDADSLRRTGELLLTFAARIPPGATKVTLPPEDAGFPDPPREVELDGSQTAAANAQSYFRRYRKAVRAASVLQSAILESRRLLEAVETLEVLAREADRPSTLTALREEALALAHQTRRRPAAAALDGREAEGVPMRPSGQDRPRKGRQAAGAPIARFRAADGTEILVGHSARANDHLTLHLALPGDWWLHARQIPGAHVVVRSDGSPAEATLLQAAALAARFSAQGRSGVPVAVDYTRRRYVRKPPGSPAGFVVYDHEKTVRVTPTPDLLPAPVSDGSAGSR</sequence>
<dbReference type="Gene3D" id="2.30.310.10">
    <property type="entry name" value="ibrinogen binding protein from staphylococcus aureus domain"/>
    <property type="match status" value="1"/>
</dbReference>
<feature type="region of interest" description="Disordered" evidence="2">
    <location>
        <begin position="382"/>
        <end position="418"/>
    </location>
</feature>
<feature type="region of interest" description="Disordered" evidence="2">
    <location>
        <begin position="122"/>
        <end position="147"/>
    </location>
</feature>
<evidence type="ECO:0000259" key="3">
    <source>
        <dbReference type="Pfam" id="PF05670"/>
    </source>
</evidence>
<evidence type="ECO:0000313" key="4">
    <source>
        <dbReference type="EMBL" id="WRP18390.1"/>
    </source>
</evidence>
<proteinExistence type="predicted"/>
<dbReference type="Pfam" id="PF05833">
    <property type="entry name" value="NFACT_N"/>
    <property type="match status" value="2"/>
</dbReference>
<dbReference type="EMBL" id="CP141615">
    <property type="protein sequence ID" value="WRP18390.1"/>
    <property type="molecule type" value="Genomic_DNA"/>
</dbReference>